<sequence length="136" mass="14838">MIGLDTNVLLRWLSADEGQSGRSESQVRLVEEAIIGAREECFVNAVVVAETIWVVANVFKRPAETQIEIVERLLYSENVKVSDRQAVELALEEFANAPGGGFADQLIGAINSEAGCKTTLTFDKRAARSKHFTALA</sequence>
<accession>A0A1N6E8W7</accession>
<name>A0A1N6E8W7_9RHOB</name>
<dbReference type="EMBL" id="FSRL01000001">
    <property type="protein sequence ID" value="SIN79443.1"/>
    <property type="molecule type" value="Genomic_DNA"/>
</dbReference>
<dbReference type="SUPFAM" id="SSF88723">
    <property type="entry name" value="PIN domain-like"/>
    <property type="match status" value="1"/>
</dbReference>
<evidence type="ECO:0000313" key="2">
    <source>
        <dbReference type="EMBL" id="SIN79443.1"/>
    </source>
</evidence>
<reference evidence="3" key="1">
    <citation type="submission" date="2016-11" db="EMBL/GenBank/DDBJ databases">
        <authorList>
            <person name="Varghese N."/>
            <person name="Submissions S."/>
        </authorList>
    </citation>
    <scope>NUCLEOTIDE SEQUENCE [LARGE SCALE GENOMIC DNA]</scope>
    <source>
        <strain evidence="3">DSM 29440</strain>
    </source>
</reference>
<dbReference type="InterPro" id="IPR002716">
    <property type="entry name" value="PIN_dom"/>
</dbReference>
<proteinExistence type="predicted"/>
<gene>
    <name evidence="2" type="ORF">SAMN05444002_0466</name>
</gene>
<protein>
    <submittedName>
        <fullName evidence="2">Predicted nucleic-acid-binding protein, contains PIN domain</fullName>
    </submittedName>
</protein>
<dbReference type="InterPro" id="IPR029060">
    <property type="entry name" value="PIN-like_dom_sf"/>
</dbReference>
<dbReference type="RefSeq" id="WP_074254649.1">
    <property type="nucleotide sequence ID" value="NZ_FSRL01000001.1"/>
</dbReference>
<organism evidence="2 3">
    <name type="scientific">Vannielia litorea</name>
    <dbReference type="NCBI Taxonomy" id="1217970"/>
    <lineage>
        <taxon>Bacteria</taxon>
        <taxon>Pseudomonadati</taxon>
        <taxon>Pseudomonadota</taxon>
        <taxon>Alphaproteobacteria</taxon>
        <taxon>Rhodobacterales</taxon>
        <taxon>Paracoccaceae</taxon>
        <taxon>Vannielia</taxon>
    </lineage>
</organism>
<dbReference type="STRING" id="1217970.SAMN05444002_0466"/>
<evidence type="ECO:0000259" key="1">
    <source>
        <dbReference type="Pfam" id="PF01850"/>
    </source>
</evidence>
<dbReference type="Gene3D" id="3.40.50.1010">
    <property type="entry name" value="5'-nuclease"/>
    <property type="match status" value="1"/>
</dbReference>
<dbReference type="AlphaFoldDB" id="A0A1N6E8W7"/>
<dbReference type="Pfam" id="PF01850">
    <property type="entry name" value="PIN"/>
    <property type="match status" value="1"/>
</dbReference>
<dbReference type="CDD" id="cd18683">
    <property type="entry name" value="PIN_VapC-like"/>
    <property type="match status" value="1"/>
</dbReference>
<dbReference type="Proteomes" id="UP000184932">
    <property type="component" value="Unassembled WGS sequence"/>
</dbReference>
<feature type="domain" description="PIN" evidence="1">
    <location>
        <begin position="4"/>
        <end position="128"/>
    </location>
</feature>
<evidence type="ECO:0000313" key="3">
    <source>
        <dbReference type="Proteomes" id="UP000184932"/>
    </source>
</evidence>
<keyword evidence="3" id="KW-1185">Reference proteome</keyword>